<keyword evidence="2" id="KW-0472">Membrane</keyword>
<evidence type="ECO:0000256" key="1">
    <source>
        <dbReference type="SAM" id="MobiDB-lite"/>
    </source>
</evidence>
<gene>
    <name evidence="3" type="ORF">HNR05_001286</name>
</gene>
<keyword evidence="4" id="KW-1185">Reference proteome</keyword>
<reference evidence="3 4" key="1">
    <citation type="submission" date="2020-07" db="EMBL/GenBank/DDBJ databases">
        <title>Sequencing the genomes of 1000 actinobacteria strains.</title>
        <authorList>
            <person name="Klenk H.-P."/>
        </authorList>
    </citation>
    <scope>NUCLEOTIDE SEQUENCE [LARGE SCALE GENOMIC DNA]</scope>
    <source>
        <strain evidence="3 4">LI1</strain>
    </source>
</reference>
<name>A0A7Z0EE28_9MICO</name>
<dbReference type="Proteomes" id="UP000537260">
    <property type="component" value="Unassembled WGS sequence"/>
</dbReference>
<dbReference type="AlphaFoldDB" id="A0A7Z0EE28"/>
<evidence type="ECO:0000313" key="3">
    <source>
        <dbReference type="EMBL" id="NYJ19495.1"/>
    </source>
</evidence>
<accession>A0A7Z0EE28</accession>
<protein>
    <submittedName>
        <fullName evidence="3">Uncharacterized protein</fullName>
    </submittedName>
</protein>
<dbReference type="EMBL" id="JACCFM010000001">
    <property type="protein sequence ID" value="NYJ19495.1"/>
    <property type="molecule type" value="Genomic_DNA"/>
</dbReference>
<keyword evidence="2" id="KW-1133">Transmembrane helix</keyword>
<feature type="compositionally biased region" description="Polar residues" evidence="1">
    <location>
        <begin position="202"/>
        <end position="217"/>
    </location>
</feature>
<feature type="region of interest" description="Disordered" evidence="1">
    <location>
        <begin position="202"/>
        <end position="228"/>
    </location>
</feature>
<dbReference type="RefSeq" id="WP_179578257.1">
    <property type="nucleotide sequence ID" value="NZ_JACCFM010000001.1"/>
</dbReference>
<evidence type="ECO:0000256" key="2">
    <source>
        <dbReference type="SAM" id="Phobius"/>
    </source>
</evidence>
<evidence type="ECO:0000313" key="4">
    <source>
        <dbReference type="Proteomes" id="UP000537260"/>
    </source>
</evidence>
<organism evidence="3 4">
    <name type="scientific">Glaciibacter psychrotolerans</name>
    <dbReference type="NCBI Taxonomy" id="670054"/>
    <lineage>
        <taxon>Bacteria</taxon>
        <taxon>Bacillati</taxon>
        <taxon>Actinomycetota</taxon>
        <taxon>Actinomycetes</taxon>
        <taxon>Micrococcales</taxon>
        <taxon>Microbacteriaceae</taxon>
        <taxon>Glaciibacter</taxon>
    </lineage>
</organism>
<proteinExistence type="predicted"/>
<keyword evidence="2" id="KW-0812">Transmembrane</keyword>
<feature type="transmembrane region" description="Helical" evidence="2">
    <location>
        <begin position="67"/>
        <end position="88"/>
    </location>
</feature>
<sequence>MNSTNRVLNRLLILLVGFALLAAGIAAILLGTVTSIRDGWKQNAPDVYRTVSNWLETTPLTSTGHSWIWIALALVCVLVIILMLLFIFRQGRGHAGSLVARRTSGASSHQQVGGTVIIDAAVAQQTLLESLNGNTEFVSSSVSTYRIHRQQVLKISTAVRRGVSPPRAADTIQMSLQAWDRLLGTQVPTLIQLSGGVRTRLSSTTRLPEHATQNVQPTAPLESEVVAR</sequence>
<comment type="caution">
    <text evidence="3">The sequence shown here is derived from an EMBL/GenBank/DDBJ whole genome shotgun (WGS) entry which is preliminary data.</text>
</comment>